<sequence>MNNFTIQVIDGIVKIYEEDLECLNRLESFERHRTVDSLTSDEDIEYDSAIHMKNVYF</sequence>
<evidence type="ECO:0000313" key="1">
    <source>
        <dbReference type="EMBL" id="CAG8474299.1"/>
    </source>
</evidence>
<dbReference type="Proteomes" id="UP000789702">
    <property type="component" value="Unassembled WGS sequence"/>
</dbReference>
<organism evidence="1 2">
    <name type="scientific">Dentiscutata heterogama</name>
    <dbReference type="NCBI Taxonomy" id="1316150"/>
    <lineage>
        <taxon>Eukaryota</taxon>
        <taxon>Fungi</taxon>
        <taxon>Fungi incertae sedis</taxon>
        <taxon>Mucoromycota</taxon>
        <taxon>Glomeromycotina</taxon>
        <taxon>Glomeromycetes</taxon>
        <taxon>Diversisporales</taxon>
        <taxon>Gigasporaceae</taxon>
        <taxon>Dentiscutata</taxon>
    </lineage>
</organism>
<evidence type="ECO:0000313" key="2">
    <source>
        <dbReference type="Proteomes" id="UP000789702"/>
    </source>
</evidence>
<reference evidence="1" key="1">
    <citation type="submission" date="2021-06" db="EMBL/GenBank/DDBJ databases">
        <authorList>
            <person name="Kallberg Y."/>
            <person name="Tangrot J."/>
            <person name="Rosling A."/>
        </authorList>
    </citation>
    <scope>NUCLEOTIDE SEQUENCE</scope>
    <source>
        <strain evidence="1">IL203A</strain>
    </source>
</reference>
<accession>A0ACA9KIV9</accession>
<name>A0ACA9KIV9_9GLOM</name>
<keyword evidence="2" id="KW-1185">Reference proteome</keyword>
<dbReference type="EMBL" id="CAJVPU010001206">
    <property type="protein sequence ID" value="CAG8474299.1"/>
    <property type="molecule type" value="Genomic_DNA"/>
</dbReference>
<protein>
    <submittedName>
        <fullName evidence="1">12894_t:CDS:1</fullName>
    </submittedName>
</protein>
<proteinExistence type="predicted"/>
<comment type="caution">
    <text evidence="1">The sequence shown here is derived from an EMBL/GenBank/DDBJ whole genome shotgun (WGS) entry which is preliminary data.</text>
</comment>
<gene>
    <name evidence="1" type="ORF">DHETER_LOCUS1853</name>
</gene>